<keyword evidence="2" id="KW-0812">Transmembrane</keyword>
<keyword evidence="2" id="KW-0472">Membrane</keyword>
<protein>
    <submittedName>
        <fullName evidence="3">Uncharacterized protein</fullName>
    </submittedName>
</protein>
<reference evidence="4" key="1">
    <citation type="submission" date="2015-05" db="EMBL/GenBank/DDBJ databases">
        <authorList>
            <consortium name="Pathogen Informatics"/>
        </authorList>
    </citation>
    <scope>NUCLEOTIDE SEQUENCE [LARGE SCALE GENOMIC DNA]</scope>
    <source>
        <strain evidence="4">L1-83</strain>
    </source>
</reference>
<feature type="compositionally biased region" description="Polar residues" evidence="1">
    <location>
        <begin position="114"/>
        <end position="142"/>
    </location>
</feature>
<accession>A0A0M6WEG5</accession>
<organism evidence="3 4">
    <name type="scientific">Roseburia inulinivorans</name>
    <dbReference type="NCBI Taxonomy" id="360807"/>
    <lineage>
        <taxon>Bacteria</taxon>
        <taxon>Bacillati</taxon>
        <taxon>Bacillota</taxon>
        <taxon>Clostridia</taxon>
        <taxon>Lachnospirales</taxon>
        <taxon>Lachnospiraceae</taxon>
        <taxon>Roseburia</taxon>
    </lineage>
</organism>
<dbReference type="RefSeq" id="WP_021923850.1">
    <property type="nucleotide sequence ID" value="NZ_CVRS01000048.1"/>
</dbReference>
<dbReference type="STRING" id="360807.ERS852392_02835"/>
<dbReference type="EMBL" id="CVRS01000048">
    <property type="protein sequence ID" value="CRL34612.1"/>
    <property type="molecule type" value="Genomic_DNA"/>
</dbReference>
<feature type="transmembrane region" description="Helical" evidence="2">
    <location>
        <begin position="288"/>
        <end position="311"/>
    </location>
</feature>
<feature type="region of interest" description="Disordered" evidence="1">
    <location>
        <begin position="110"/>
        <end position="169"/>
    </location>
</feature>
<evidence type="ECO:0000256" key="2">
    <source>
        <dbReference type="SAM" id="Phobius"/>
    </source>
</evidence>
<gene>
    <name evidence="3" type="ORF">RIL183_14981</name>
</gene>
<evidence type="ECO:0000256" key="1">
    <source>
        <dbReference type="SAM" id="MobiDB-lite"/>
    </source>
</evidence>
<name>A0A0M6WEG5_9FIRM</name>
<keyword evidence="2" id="KW-1133">Transmembrane helix</keyword>
<proteinExistence type="predicted"/>
<keyword evidence="4" id="KW-1185">Reference proteome</keyword>
<sequence length="317" mass="34490">MRHKIKIVVGCVLIITGFLATNIAVGQLTSLQNDTRIKCSGIVIDGGEKTVGRCDNEYKLAEKYETDAEIYEDIQDNQFSTPIIETMINDGYLLGYVDQLKAEGWIPQDFTPAGSKTSNTSSAEAKTETPAETPNETSTSDNKQPEKTEKNNKSETKTETKKEPTQEEIDAAWEETERVEATCTEDGKIVYTNSITGDTKEESIPAAGHDYEVTDTTEAACTEDGKNTYTCKVCGDAYEEAIPATGHTEGEWKVTKEAGLFSTGSKEVTCEKCGEVLDTAEIPQTCPLPLAAVIGIVVAVVVIIGVIVVLVRRRKNI</sequence>
<feature type="compositionally biased region" description="Basic and acidic residues" evidence="1">
    <location>
        <begin position="143"/>
        <end position="165"/>
    </location>
</feature>
<evidence type="ECO:0000313" key="4">
    <source>
        <dbReference type="Proteomes" id="UP000049828"/>
    </source>
</evidence>
<dbReference type="AlphaFoldDB" id="A0A0M6WEG5"/>
<dbReference type="OrthoDB" id="1999899at2"/>
<evidence type="ECO:0000313" key="3">
    <source>
        <dbReference type="EMBL" id="CRL34612.1"/>
    </source>
</evidence>
<dbReference type="Proteomes" id="UP000049828">
    <property type="component" value="Unassembled WGS sequence"/>
</dbReference>